<protein>
    <submittedName>
        <fullName evidence="2">Uncharacterized protein</fullName>
    </submittedName>
</protein>
<evidence type="ECO:0000256" key="1">
    <source>
        <dbReference type="SAM" id="MobiDB-lite"/>
    </source>
</evidence>
<evidence type="ECO:0000313" key="2">
    <source>
        <dbReference type="EMBL" id="BAD81874.1"/>
    </source>
</evidence>
<proteinExistence type="predicted"/>
<feature type="region of interest" description="Disordered" evidence="1">
    <location>
        <begin position="1"/>
        <end position="20"/>
    </location>
</feature>
<dbReference type="Proteomes" id="UP000817658">
    <property type="component" value="Chromosome 1"/>
</dbReference>
<gene>
    <name evidence="2" type="ORF">P0454A11.36</name>
</gene>
<dbReference type="EMBL" id="AP003254">
    <property type="protein sequence ID" value="BAD81874.1"/>
    <property type="molecule type" value="Genomic_DNA"/>
</dbReference>
<accession>Q5N8I2</accession>
<reference evidence="2" key="1">
    <citation type="journal article" date="2002" name="Nature">
        <title>The genome sequence and structure of rice chromosome 1.</title>
        <authorList>
            <person name="Sasaki T."/>
            <person name="Matsumoto T."/>
            <person name="Yamamoto K."/>
            <person name="Sakata K."/>
            <person name="Baba T."/>
            <person name="Katayose Y."/>
            <person name="Wu J."/>
            <person name="Niimura Y."/>
            <person name="Cheng Z."/>
            <person name="Nagamura Y."/>
            <person name="Antonio B.A."/>
            <person name="Kanamori H."/>
            <person name="Hosokawa S."/>
            <person name="Masukawa M."/>
            <person name="Arikawa K."/>
            <person name="Chiden Y."/>
            <person name="Hayashi M."/>
            <person name="Okamoto M."/>
            <person name="Ando T."/>
            <person name="Aoki H."/>
            <person name="Arita K."/>
            <person name="Hamada M."/>
            <person name="Harada C."/>
            <person name="Hijishita S."/>
            <person name="Honda M."/>
            <person name="Ichikawa Y."/>
            <person name="Idonuma A."/>
            <person name="Iijima M."/>
            <person name="Ikeda M."/>
            <person name="Ikeno M."/>
            <person name="Itoh S."/>
            <person name="Itoh T."/>
            <person name="Itoh Y."/>
            <person name="Itoh Y."/>
            <person name="Iwabuchi A."/>
            <person name="Kamiya K."/>
            <person name="Karasawa W."/>
            <person name="Katagiri S."/>
            <person name="Kikuta A."/>
            <person name="Kobayashi N."/>
            <person name="Kono I."/>
            <person name="Machita K."/>
            <person name="Maehara T."/>
            <person name="Mizuno H."/>
            <person name="Mizubayashi T."/>
            <person name="Mukai Y."/>
            <person name="Nagasaki H."/>
            <person name="Nakashima M."/>
            <person name="Nakama Y."/>
            <person name="Nakamichi Y."/>
            <person name="Nakamura M."/>
            <person name="Namiki N."/>
            <person name="Negishi M."/>
            <person name="Ohta I."/>
            <person name="Ono N."/>
            <person name="Saji S."/>
            <person name="Sakai K."/>
            <person name="Shibata M."/>
            <person name="Shimokawa T."/>
            <person name="Shomura A."/>
            <person name="Song J."/>
            <person name="Takazaki Y."/>
            <person name="Terasawa K."/>
            <person name="Tsuji K."/>
            <person name="Waki K."/>
            <person name="Yamagata H."/>
            <person name="Yamane H."/>
            <person name="Yoshiki S."/>
            <person name="Yoshihara R."/>
            <person name="Yukawa K."/>
            <person name="Zhong H."/>
            <person name="Iwama H."/>
            <person name="Endo T."/>
            <person name="Ito H."/>
            <person name="Hahn J.H."/>
            <person name="Kim H.I."/>
            <person name="Eun M.Y."/>
            <person name="Yano M."/>
            <person name="Jiang J."/>
            <person name="Gojobori T."/>
        </authorList>
    </citation>
    <scope>NUCLEOTIDE SEQUENCE</scope>
</reference>
<organism evidence="2">
    <name type="scientific">Oryza sativa subsp. japonica</name>
    <name type="common">Rice</name>
    <dbReference type="NCBI Taxonomy" id="39947"/>
    <lineage>
        <taxon>Eukaryota</taxon>
        <taxon>Viridiplantae</taxon>
        <taxon>Streptophyta</taxon>
        <taxon>Embryophyta</taxon>
        <taxon>Tracheophyta</taxon>
        <taxon>Spermatophyta</taxon>
        <taxon>Magnoliopsida</taxon>
        <taxon>Liliopsida</taxon>
        <taxon>Poales</taxon>
        <taxon>Poaceae</taxon>
        <taxon>BOP clade</taxon>
        <taxon>Oryzoideae</taxon>
        <taxon>Oryzeae</taxon>
        <taxon>Oryzinae</taxon>
        <taxon>Oryza</taxon>
        <taxon>Oryza sativa</taxon>
    </lineage>
</organism>
<feature type="compositionally biased region" description="Basic and acidic residues" evidence="1">
    <location>
        <begin position="9"/>
        <end position="20"/>
    </location>
</feature>
<dbReference type="AlphaFoldDB" id="Q5N8I2"/>
<sequence length="75" mass="7625">MAAGAEATGRGDRDAKERPEVAVDQWQGVGAVAIRRRCAGGAGTLFAGNLDTGGFKSCPSASGRAAELLLVPHPF</sequence>
<name>Q5N8I2_ORYSJ</name>